<dbReference type="RefSeq" id="WP_377814803.1">
    <property type="nucleotide sequence ID" value="NZ_JBHRSJ010000029.1"/>
</dbReference>
<comment type="caution">
    <text evidence="3">The sequence shown here is derived from an EMBL/GenBank/DDBJ whole genome shotgun (WGS) entry which is preliminary data.</text>
</comment>
<dbReference type="Proteomes" id="UP001595457">
    <property type="component" value="Unassembled WGS sequence"/>
</dbReference>
<protein>
    <submittedName>
        <fullName evidence="3">Transcriptional regulator</fullName>
    </submittedName>
</protein>
<evidence type="ECO:0000256" key="2">
    <source>
        <dbReference type="SAM" id="SignalP"/>
    </source>
</evidence>
<evidence type="ECO:0000256" key="1">
    <source>
        <dbReference type="SAM" id="Coils"/>
    </source>
</evidence>
<organism evidence="3 4">
    <name type="scientific">Azotobacter bryophylli</name>
    <dbReference type="NCBI Taxonomy" id="1986537"/>
    <lineage>
        <taxon>Bacteria</taxon>
        <taxon>Pseudomonadati</taxon>
        <taxon>Pseudomonadota</taxon>
        <taxon>Gammaproteobacteria</taxon>
        <taxon>Pseudomonadales</taxon>
        <taxon>Pseudomonadaceae</taxon>
        <taxon>Azotobacter</taxon>
    </lineage>
</organism>
<accession>A0ABV7AWN6</accession>
<feature type="signal peptide" evidence="2">
    <location>
        <begin position="1"/>
        <end position="21"/>
    </location>
</feature>
<proteinExistence type="predicted"/>
<evidence type="ECO:0000313" key="3">
    <source>
        <dbReference type="EMBL" id="MFC2973136.1"/>
    </source>
</evidence>
<sequence>MKLRSALAACALLSLPLLAVAQDSPGQQAIRENKAMIQSRLADLDSERKALVEDNMDLDEVEGAKFWPIYNSYRTEADKLSLEHLAILMDYASAYNQGAVTDAEARELQKRSLELEEERLELKEKYLKRIAKEVSPRRALRFLQIENRLNAMTVMAISQEVPLAQ</sequence>
<gene>
    <name evidence="3" type="ORF">ACFOJE_13045</name>
</gene>
<evidence type="ECO:0000313" key="4">
    <source>
        <dbReference type="Proteomes" id="UP001595457"/>
    </source>
</evidence>
<name>A0ABV7AWN6_9GAMM</name>
<feature type="chain" id="PRO_5046516145" evidence="2">
    <location>
        <begin position="22"/>
        <end position="165"/>
    </location>
</feature>
<keyword evidence="4" id="KW-1185">Reference proteome</keyword>
<keyword evidence="1" id="KW-0175">Coiled coil</keyword>
<keyword evidence="2" id="KW-0732">Signal</keyword>
<feature type="coiled-coil region" evidence="1">
    <location>
        <begin position="103"/>
        <end position="133"/>
    </location>
</feature>
<dbReference type="EMBL" id="JBHRSJ010000029">
    <property type="protein sequence ID" value="MFC2973136.1"/>
    <property type="molecule type" value="Genomic_DNA"/>
</dbReference>
<reference evidence="4" key="1">
    <citation type="journal article" date="2019" name="Int. J. Syst. Evol. Microbiol.">
        <title>The Global Catalogue of Microorganisms (GCM) 10K type strain sequencing project: providing services to taxonomists for standard genome sequencing and annotation.</title>
        <authorList>
            <consortium name="The Broad Institute Genomics Platform"/>
            <consortium name="The Broad Institute Genome Sequencing Center for Infectious Disease"/>
            <person name="Wu L."/>
            <person name="Ma J."/>
        </authorList>
    </citation>
    <scope>NUCLEOTIDE SEQUENCE [LARGE SCALE GENOMIC DNA]</scope>
    <source>
        <strain evidence="4">KCTC 62195</strain>
    </source>
</reference>